<accession>A0A1L7CDC2</accession>
<evidence type="ECO:0000313" key="4">
    <source>
        <dbReference type="Proteomes" id="UP000185478"/>
    </source>
</evidence>
<name>A0A1L7CDC2_9CORY</name>
<dbReference type="AlphaFoldDB" id="A0A1L7CDC2"/>
<dbReference type="InterPro" id="IPR029045">
    <property type="entry name" value="ClpP/crotonase-like_dom_sf"/>
</dbReference>
<dbReference type="Pfam" id="PF03572">
    <property type="entry name" value="Peptidase_S41"/>
    <property type="match status" value="1"/>
</dbReference>
<sequence length="327" mass="33697">MGCGSIFAVTGVILAGLGYVYGPAITAMTTGQPRYVIKPSPQKYAADVLRIADYMAIDSDSENYARVKEEIKPRIKSASSYEDLYEPLNQAMKAAGGKHSSFLPPEKTEPSTAENSVAPTVESSGNIGIVRLPSLGKGEFGQTYADIVTQGLLEHAQCGAIVDLRGNDGGDMGPMVAGVSPLLPDGVLLRFVGGAFTSTVNLTGNSVSGGGSPTATSGGKRDVPVAILTDGDTASSAEATLLAFRGLDNTRSFGTPTAGYASANSLILMPDRGGIQLTVANDEARTGEVFSDDPIPPDELVDGDPAQVEKAALAWLASTGCTPAPHD</sequence>
<dbReference type="GO" id="GO:0030288">
    <property type="term" value="C:outer membrane-bounded periplasmic space"/>
    <property type="evidence" value="ECO:0007669"/>
    <property type="project" value="TreeGrafter"/>
</dbReference>
<evidence type="ECO:0000256" key="1">
    <source>
        <dbReference type="SAM" id="MobiDB-lite"/>
    </source>
</evidence>
<protein>
    <recommendedName>
        <fullName evidence="2">Tail specific protease domain-containing protein</fullName>
    </recommendedName>
</protein>
<evidence type="ECO:0000313" key="3">
    <source>
        <dbReference type="EMBL" id="APT83837.1"/>
    </source>
</evidence>
<dbReference type="GO" id="GO:0007165">
    <property type="term" value="P:signal transduction"/>
    <property type="evidence" value="ECO:0007669"/>
    <property type="project" value="TreeGrafter"/>
</dbReference>
<dbReference type="STRING" id="1431546.CAQU_00625"/>
<dbReference type="GO" id="GO:0008236">
    <property type="term" value="F:serine-type peptidase activity"/>
    <property type="evidence" value="ECO:0007669"/>
    <property type="project" value="InterPro"/>
</dbReference>
<dbReference type="Gene3D" id="3.90.226.10">
    <property type="entry name" value="2-enoyl-CoA Hydratase, Chain A, domain 1"/>
    <property type="match status" value="1"/>
</dbReference>
<dbReference type="PANTHER" id="PTHR32060">
    <property type="entry name" value="TAIL-SPECIFIC PROTEASE"/>
    <property type="match status" value="1"/>
</dbReference>
<dbReference type="SUPFAM" id="SSF52096">
    <property type="entry name" value="ClpP/crotonase"/>
    <property type="match status" value="1"/>
</dbReference>
<dbReference type="GO" id="GO:0006508">
    <property type="term" value="P:proteolysis"/>
    <property type="evidence" value="ECO:0007669"/>
    <property type="project" value="InterPro"/>
</dbReference>
<dbReference type="PANTHER" id="PTHR32060:SF30">
    <property type="entry name" value="CARBOXY-TERMINAL PROCESSING PROTEASE CTPA"/>
    <property type="match status" value="1"/>
</dbReference>
<evidence type="ECO:0000259" key="2">
    <source>
        <dbReference type="SMART" id="SM00245"/>
    </source>
</evidence>
<dbReference type="SMART" id="SM00245">
    <property type="entry name" value="TSPc"/>
    <property type="match status" value="1"/>
</dbReference>
<feature type="compositionally biased region" description="Polar residues" evidence="1">
    <location>
        <begin position="110"/>
        <end position="120"/>
    </location>
</feature>
<proteinExistence type="predicted"/>
<dbReference type="InterPro" id="IPR005151">
    <property type="entry name" value="Tail-specific_protease"/>
</dbReference>
<dbReference type="KEGG" id="caqu:CAQU_00625"/>
<gene>
    <name evidence="3" type="ORF">CAQU_00625</name>
</gene>
<feature type="region of interest" description="Disordered" evidence="1">
    <location>
        <begin position="96"/>
        <end position="120"/>
    </location>
</feature>
<dbReference type="Proteomes" id="UP000185478">
    <property type="component" value="Chromosome"/>
</dbReference>
<organism evidence="3 4">
    <name type="scientific">Corynebacterium aquilae DSM 44791</name>
    <dbReference type="NCBI Taxonomy" id="1431546"/>
    <lineage>
        <taxon>Bacteria</taxon>
        <taxon>Bacillati</taxon>
        <taxon>Actinomycetota</taxon>
        <taxon>Actinomycetes</taxon>
        <taxon>Mycobacteriales</taxon>
        <taxon>Corynebacteriaceae</taxon>
        <taxon>Corynebacterium</taxon>
    </lineage>
</organism>
<dbReference type="EMBL" id="CP009245">
    <property type="protein sequence ID" value="APT83837.1"/>
    <property type="molecule type" value="Genomic_DNA"/>
</dbReference>
<reference evidence="3 4" key="1">
    <citation type="submission" date="2014-08" db="EMBL/GenBank/DDBJ databases">
        <title>Complete genome sequence of Corynebacterium aquilae S-613T(T) (=DSM 44791(T)), isolated from the choana of a healthy golden eagle.</title>
        <authorList>
            <person name="Ruckert C."/>
            <person name="Albersmeier A."/>
            <person name="Winkler A."/>
            <person name="Kalinowski J."/>
        </authorList>
    </citation>
    <scope>NUCLEOTIDE SEQUENCE [LARGE SCALE GENOMIC DNA]</scope>
    <source>
        <strain evidence="3 4">S-613</strain>
    </source>
</reference>
<keyword evidence="4" id="KW-1185">Reference proteome</keyword>
<dbReference type="GO" id="GO:0004175">
    <property type="term" value="F:endopeptidase activity"/>
    <property type="evidence" value="ECO:0007669"/>
    <property type="project" value="TreeGrafter"/>
</dbReference>
<feature type="domain" description="Tail specific protease" evidence="2">
    <location>
        <begin position="96"/>
        <end position="302"/>
    </location>
</feature>